<comment type="caution">
    <text evidence="2">The sequence shown here is derived from an EMBL/GenBank/DDBJ whole genome shotgun (WGS) entry which is preliminary data.</text>
</comment>
<dbReference type="Proteomes" id="UP000296159">
    <property type="component" value="Unassembled WGS sequence"/>
</dbReference>
<feature type="region of interest" description="Disordered" evidence="1">
    <location>
        <begin position="38"/>
        <end position="63"/>
    </location>
</feature>
<reference evidence="2 3" key="1">
    <citation type="submission" date="2018-04" db="EMBL/GenBank/DDBJ databases">
        <title>Brenneria corticis sp.nov.</title>
        <authorList>
            <person name="Li Y."/>
        </authorList>
    </citation>
    <scope>NUCLEOTIDE SEQUENCE [LARGE SCALE GENOMIC DNA]</scope>
    <source>
        <strain evidence="2 3">CFCC 11842</strain>
    </source>
</reference>
<evidence type="ECO:0000313" key="3">
    <source>
        <dbReference type="Proteomes" id="UP000296159"/>
    </source>
</evidence>
<evidence type="ECO:0000313" key="2">
    <source>
        <dbReference type="EMBL" id="PWC10512.1"/>
    </source>
</evidence>
<sequence length="63" mass="7342">MTKYCEMCGTNKHGSTWCPNCQEESHIFHEQYMNPDYLGNGEMLEPPAPDSDFMRKVREQQNG</sequence>
<dbReference type="AlphaFoldDB" id="A0A2U1TMF6"/>
<proteinExistence type="predicted"/>
<protein>
    <submittedName>
        <fullName evidence="2">Uncharacterized protein</fullName>
    </submittedName>
</protein>
<accession>A0A2U1TMF6</accession>
<organism evidence="2 3">
    <name type="scientific">Brenneria corticis</name>
    <dbReference type="NCBI Taxonomy" id="2173106"/>
    <lineage>
        <taxon>Bacteria</taxon>
        <taxon>Pseudomonadati</taxon>
        <taxon>Pseudomonadota</taxon>
        <taxon>Gammaproteobacteria</taxon>
        <taxon>Enterobacterales</taxon>
        <taxon>Pectobacteriaceae</taxon>
        <taxon>Brenneria</taxon>
    </lineage>
</organism>
<dbReference type="EMBL" id="QDKH01000036">
    <property type="protein sequence ID" value="PWC10512.1"/>
    <property type="molecule type" value="Genomic_DNA"/>
</dbReference>
<evidence type="ECO:0000256" key="1">
    <source>
        <dbReference type="SAM" id="MobiDB-lite"/>
    </source>
</evidence>
<keyword evidence="3" id="KW-1185">Reference proteome</keyword>
<gene>
    <name evidence="2" type="ORF">DDT56_21605</name>
</gene>
<name>A0A2U1TMF6_9GAMM</name>
<feature type="compositionally biased region" description="Basic and acidic residues" evidence="1">
    <location>
        <begin position="52"/>
        <end position="63"/>
    </location>
</feature>